<dbReference type="Pfam" id="PF08192">
    <property type="entry name" value="Peptidase_S64"/>
    <property type="match status" value="1"/>
</dbReference>
<feature type="compositionally biased region" description="Basic and acidic residues" evidence="1">
    <location>
        <begin position="1"/>
        <end position="11"/>
    </location>
</feature>
<dbReference type="InterPro" id="IPR012985">
    <property type="entry name" value="Peptidase_S64_Ssy5"/>
</dbReference>
<feature type="region of interest" description="Disordered" evidence="1">
    <location>
        <begin position="1"/>
        <end position="111"/>
    </location>
</feature>
<feature type="compositionally biased region" description="Polar residues" evidence="1">
    <location>
        <begin position="163"/>
        <end position="173"/>
    </location>
</feature>
<dbReference type="EMBL" id="HG937693">
    <property type="protein sequence ID" value="CDP34856.1"/>
    <property type="molecule type" value="Genomic_DNA"/>
</dbReference>
<reference evidence="2" key="1">
    <citation type="submission" date="2014-02" db="EMBL/GenBank/DDBJ databases">
        <authorList>
            <person name="Genoscope - CEA"/>
        </authorList>
    </citation>
    <scope>NUCLEOTIDE SEQUENCE</scope>
    <source>
        <strain evidence="2">LS3</strain>
    </source>
</reference>
<sequence length="741" mass="80503">MRRNLFRREGKEDSEDKDEASFGSFPESSSDQTRSSSSRGGRSSASVRSGPSTVSSYQSSVFSRQASTANTADTSIHSYRGPKQDNGAERSGDSGSVFSYASTSSQQGRPMRVMNLQDVSSSFDDANIPTVGASSRHRDADPYHIIELAPESTNIYGPAPRRYSQSRSGQVHNSASASTPATSAVISRDLSRLATELKAIHREGQPHAMVAITQALRMTTQLPHLANISEGQVSLNKEESLRTIIKIVLHHADNNSSDNSQRSATMFMIQALYELGTKLKLVSESNGPVKYPSNFALVPGLPGYDILGRVMDRLYSGQHELPGIREQEGAFAAPVLRGFSPDFAIPTVAFGFPDPSSEHYAMVRSMYDISPEIHMFCHKNYIRAAASAATAPAAMAPGSPAPRPTPKFKSPFRVPINAKAPPMGMSIATDSAINLSGTMGGYVYPKIDPSHPFYSSYGKSTFAITCAHTCLTESGGLGQPLVSIPSPVLIGLYKNALIQERSKYPPRSEEFAGYQQAIDEIDEQYPIDKDTQRNKPPSPLGRISWAERRVVDGSLSDVAIIKCSSDLKCRNYLGDDVPFSEYDPSLMYGNLYVKRIVHKLAPGARVFKYGSTSKYTRGRINGMRIVYWSSGRLQSSEFAVASDSMFATGGDSGAWILQKSEDLDDPNGQDRSGPCLGTAGMLHSYDGDRKEFGLFTPIDNILRRLHQVTNIKWGVVGVPDEDNEDTPAGGSETDGSNDGND</sequence>
<feature type="compositionally biased region" description="Low complexity" evidence="1">
    <location>
        <begin position="28"/>
        <end position="67"/>
    </location>
</feature>
<gene>
    <name evidence="2" type="ORF">GNLVRS02_ARAD1C22022g</name>
</gene>
<dbReference type="AlphaFoldDB" id="A0A060T6Q2"/>
<proteinExistence type="predicted"/>
<name>A0A060T6Q2_BLAAD</name>
<organism evidence="2">
    <name type="scientific">Blastobotrys adeninivorans</name>
    <name type="common">Yeast</name>
    <name type="synonym">Arxula adeninivorans</name>
    <dbReference type="NCBI Taxonomy" id="409370"/>
    <lineage>
        <taxon>Eukaryota</taxon>
        <taxon>Fungi</taxon>
        <taxon>Dikarya</taxon>
        <taxon>Ascomycota</taxon>
        <taxon>Saccharomycotina</taxon>
        <taxon>Dipodascomycetes</taxon>
        <taxon>Dipodascales</taxon>
        <taxon>Trichomonascaceae</taxon>
        <taxon>Blastobotrys</taxon>
    </lineage>
</organism>
<dbReference type="PhylomeDB" id="A0A060T6Q2"/>
<feature type="compositionally biased region" description="Basic and acidic residues" evidence="1">
    <location>
        <begin position="82"/>
        <end position="92"/>
    </location>
</feature>
<feature type="compositionally biased region" description="Low complexity" evidence="1">
    <location>
        <begin position="174"/>
        <end position="183"/>
    </location>
</feature>
<protein>
    <submittedName>
        <fullName evidence="2">ARAD1C22022p</fullName>
    </submittedName>
</protein>
<feature type="region of interest" description="Disordered" evidence="1">
    <location>
        <begin position="717"/>
        <end position="741"/>
    </location>
</feature>
<reference evidence="2" key="2">
    <citation type="submission" date="2014-06" db="EMBL/GenBank/DDBJ databases">
        <title>The complete genome of Blastobotrys (Arxula) adeninivorans LS3 - a yeast of biotechnological interest.</title>
        <authorList>
            <person name="Kunze G."/>
            <person name="Gaillardin C."/>
            <person name="Czernicka M."/>
            <person name="Durrens P."/>
            <person name="Martin T."/>
            <person name="Boer E."/>
            <person name="Gabaldon T."/>
            <person name="Cruz J."/>
            <person name="Talla E."/>
            <person name="Marck C."/>
            <person name="Goffeau A."/>
            <person name="Barbe V."/>
            <person name="Baret P."/>
            <person name="Baronian K."/>
            <person name="Beier S."/>
            <person name="Bleykasten C."/>
            <person name="Bode R."/>
            <person name="Casaregola S."/>
            <person name="Despons L."/>
            <person name="Fairhead C."/>
            <person name="Giersberg M."/>
            <person name="Gierski P."/>
            <person name="Hahnel U."/>
            <person name="Hartmann A."/>
            <person name="Jankowska D."/>
            <person name="Jubin C."/>
            <person name="Jung P."/>
            <person name="Lafontaine I."/>
            <person name="Leh-Louis V."/>
            <person name="Lemaire M."/>
            <person name="Marcet-Houben M."/>
            <person name="Mascher M."/>
            <person name="Morel G."/>
            <person name="Richard G.-F."/>
            <person name="Riechen J."/>
            <person name="Sacerdot C."/>
            <person name="Sarkar A."/>
            <person name="Savel G."/>
            <person name="Schacherer J."/>
            <person name="Sherman D."/>
            <person name="Straub M.-L."/>
            <person name="Stein N."/>
            <person name="Thierry A."/>
            <person name="Trautwein-Schult A."/>
            <person name="Westhof E."/>
            <person name="Worch S."/>
            <person name="Dujon B."/>
            <person name="Souciet J.-L."/>
            <person name="Wincker P."/>
            <person name="Scholz U."/>
            <person name="Neuveglise N."/>
        </authorList>
    </citation>
    <scope>NUCLEOTIDE SEQUENCE</scope>
    <source>
        <strain evidence="2">LS3</strain>
    </source>
</reference>
<accession>A0A060T6Q2</accession>
<feature type="compositionally biased region" description="Polar residues" evidence="1">
    <location>
        <begin position="93"/>
        <end position="108"/>
    </location>
</feature>
<evidence type="ECO:0000256" key="1">
    <source>
        <dbReference type="SAM" id="MobiDB-lite"/>
    </source>
</evidence>
<feature type="compositionally biased region" description="Polar residues" evidence="1">
    <location>
        <begin position="68"/>
        <end position="77"/>
    </location>
</feature>
<feature type="region of interest" description="Disordered" evidence="1">
    <location>
        <begin position="156"/>
        <end position="183"/>
    </location>
</feature>
<evidence type="ECO:0000313" key="2">
    <source>
        <dbReference type="EMBL" id="CDP34856.1"/>
    </source>
</evidence>